<evidence type="ECO:0000256" key="2">
    <source>
        <dbReference type="ARBA" id="ARBA00022692"/>
    </source>
</evidence>
<dbReference type="PANTHER" id="PTHR46140:SF1">
    <property type="entry name" value="VACUOLAR TRANSPORTER CHAPERONE COMPLEX SUBUNIT 4-RELATED"/>
    <property type="match status" value="1"/>
</dbReference>
<reference evidence="7 8" key="1">
    <citation type="journal article" date="2012" name="Genome Biol.">
        <title>The genome of the polar eukaryotic microalga coccomyxa subellipsoidea reveals traits of cold adaptation.</title>
        <authorList>
            <person name="Blanc G."/>
            <person name="Agarkova I."/>
            <person name="Grimwood J."/>
            <person name="Kuo A."/>
            <person name="Brueggeman A."/>
            <person name="Dunigan D."/>
            <person name="Gurnon J."/>
            <person name="Ladunga I."/>
            <person name="Lindquist E."/>
            <person name="Lucas S."/>
            <person name="Pangilinan J."/>
            <person name="Proschold T."/>
            <person name="Salamov A."/>
            <person name="Schmutz J."/>
            <person name="Weeks D."/>
            <person name="Yamada T."/>
            <person name="Claverie J.M."/>
            <person name="Grigoriev I."/>
            <person name="Van Etten J."/>
            <person name="Lomsadze A."/>
            <person name="Borodovsky M."/>
        </authorList>
    </citation>
    <scope>NUCLEOTIDE SEQUENCE [LARGE SCALE GENOMIC DNA]</scope>
    <source>
        <strain evidence="7 8">C-169</strain>
    </source>
</reference>
<feature type="transmembrane region" description="Helical" evidence="5">
    <location>
        <begin position="56"/>
        <end position="76"/>
    </location>
</feature>
<dbReference type="GeneID" id="17044960"/>
<dbReference type="RefSeq" id="XP_005651495.1">
    <property type="nucleotide sequence ID" value="XM_005651438.1"/>
</dbReference>
<evidence type="ECO:0000259" key="6">
    <source>
        <dbReference type="Pfam" id="PF02656"/>
    </source>
</evidence>
<dbReference type="PANTHER" id="PTHR46140">
    <property type="entry name" value="VACUOLAR TRANSPORTER CHAPERONE 1-RELATED"/>
    <property type="match status" value="1"/>
</dbReference>
<dbReference type="Proteomes" id="UP000007264">
    <property type="component" value="Unassembled WGS sequence"/>
</dbReference>
<dbReference type="KEGG" id="csl:COCSUDRAFT_46291"/>
<keyword evidence="8" id="KW-1185">Reference proteome</keyword>
<accession>I0Z8I2</accession>
<sequence length="163" mass="17895">MPPTEPSHQDGHNALSALQDSVYGTRTHTQGARYQIPRKVPLRIEPKTYFANERTFLGWLSMAVTIGSVSAALVGFTASEEKGSSGPITQNTTNLITVLLLPVSILMVGYALTTFYMRSVYLGRKQMGFYLDWIGPTVLCALVMTVLTTIMVVAFVQILSYQG</sequence>
<dbReference type="OrthoDB" id="2243669at2759"/>
<evidence type="ECO:0000256" key="1">
    <source>
        <dbReference type="ARBA" id="ARBA00004127"/>
    </source>
</evidence>
<dbReference type="EMBL" id="AGSI01000002">
    <property type="protein sequence ID" value="EIE26951.1"/>
    <property type="molecule type" value="Genomic_DNA"/>
</dbReference>
<feature type="transmembrane region" description="Helical" evidence="5">
    <location>
        <begin position="96"/>
        <end position="117"/>
    </location>
</feature>
<name>I0Z8I2_COCSC</name>
<dbReference type="eggNOG" id="KOG4580">
    <property type="taxonomic scope" value="Eukaryota"/>
</dbReference>
<dbReference type="InterPro" id="IPR051572">
    <property type="entry name" value="VTC_Complex_Subunit"/>
</dbReference>
<gene>
    <name evidence="7" type="ORF">COCSUDRAFT_46291</name>
</gene>
<protein>
    <recommendedName>
        <fullName evidence="6">DUF202 domain-containing protein</fullName>
    </recommendedName>
</protein>
<keyword evidence="3 5" id="KW-1133">Transmembrane helix</keyword>
<evidence type="ECO:0000313" key="8">
    <source>
        <dbReference type="Proteomes" id="UP000007264"/>
    </source>
</evidence>
<evidence type="ECO:0000313" key="7">
    <source>
        <dbReference type="EMBL" id="EIE26951.1"/>
    </source>
</evidence>
<proteinExistence type="predicted"/>
<evidence type="ECO:0000256" key="3">
    <source>
        <dbReference type="ARBA" id="ARBA00022989"/>
    </source>
</evidence>
<comment type="subcellular location">
    <subcellularLocation>
        <location evidence="1">Endomembrane system</location>
        <topology evidence="1">Multi-pass membrane protein</topology>
    </subcellularLocation>
</comment>
<dbReference type="InterPro" id="IPR003807">
    <property type="entry name" value="DUF202"/>
</dbReference>
<dbReference type="Pfam" id="PF02656">
    <property type="entry name" value="DUF202"/>
    <property type="match status" value="1"/>
</dbReference>
<dbReference type="GO" id="GO:0012505">
    <property type="term" value="C:endomembrane system"/>
    <property type="evidence" value="ECO:0007669"/>
    <property type="project" value="UniProtKB-SubCell"/>
</dbReference>
<feature type="domain" description="DUF202" evidence="6">
    <location>
        <begin position="47"/>
        <end position="118"/>
    </location>
</feature>
<organism evidence="7 8">
    <name type="scientific">Coccomyxa subellipsoidea (strain C-169)</name>
    <name type="common">Green microalga</name>
    <dbReference type="NCBI Taxonomy" id="574566"/>
    <lineage>
        <taxon>Eukaryota</taxon>
        <taxon>Viridiplantae</taxon>
        <taxon>Chlorophyta</taxon>
        <taxon>core chlorophytes</taxon>
        <taxon>Trebouxiophyceae</taxon>
        <taxon>Trebouxiophyceae incertae sedis</taxon>
        <taxon>Coccomyxaceae</taxon>
        <taxon>Coccomyxa</taxon>
        <taxon>Coccomyxa subellipsoidea</taxon>
    </lineage>
</organism>
<keyword evidence="2 5" id="KW-0812">Transmembrane</keyword>
<evidence type="ECO:0000256" key="5">
    <source>
        <dbReference type="SAM" id="Phobius"/>
    </source>
</evidence>
<dbReference type="AlphaFoldDB" id="I0Z8I2"/>
<evidence type="ECO:0000256" key="4">
    <source>
        <dbReference type="ARBA" id="ARBA00023136"/>
    </source>
</evidence>
<keyword evidence="4 5" id="KW-0472">Membrane</keyword>
<feature type="transmembrane region" description="Helical" evidence="5">
    <location>
        <begin position="129"/>
        <end position="159"/>
    </location>
</feature>
<comment type="caution">
    <text evidence="7">The sequence shown here is derived from an EMBL/GenBank/DDBJ whole genome shotgun (WGS) entry which is preliminary data.</text>
</comment>